<dbReference type="EMBL" id="JACRUN010000008">
    <property type="protein sequence ID" value="MBC5835828.1"/>
    <property type="molecule type" value="Genomic_DNA"/>
</dbReference>
<reference evidence="1 2" key="1">
    <citation type="submission" date="2020-08" db="EMBL/GenBank/DDBJ databases">
        <title>Description of novel Flavobacterium F-408 isolate.</title>
        <authorList>
            <person name="Saticioglu I.B."/>
            <person name="Duman M."/>
            <person name="Altun S."/>
        </authorList>
    </citation>
    <scope>NUCLEOTIDE SEQUENCE [LARGE SCALE GENOMIC DNA]</scope>
    <source>
        <strain evidence="1 2">F-408</strain>
    </source>
</reference>
<name>A0ABR7J1D6_9FLAO</name>
<evidence type="ECO:0000313" key="2">
    <source>
        <dbReference type="Proteomes" id="UP000605990"/>
    </source>
</evidence>
<gene>
    <name evidence="1" type="ORF">H8R27_13105</name>
</gene>
<keyword evidence="2" id="KW-1185">Reference proteome</keyword>
<proteinExistence type="predicted"/>
<evidence type="ECO:0000313" key="1">
    <source>
        <dbReference type="EMBL" id="MBC5835828.1"/>
    </source>
</evidence>
<dbReference type="Proteomes" id="UP000605990">
    <property type="component" value="Unassembled WGS sequence"/>
</dbReference>
<dbReference type="RefSeq" id="WP_166125573.1">
    <property type="nucleotide sequence ID" value="NZ_JAANOQ010000002.1"/>
</dbReference>
<comment type="caution">
    <text evidence="1">The sequence shown here is derived from an EMBL/GenBank/DDBJ whole genome shotgun (WGS) entry which is preliminary data.</text>
</comment>
<organism evidence="1 2">
    <name type="scientific">Flavobacterium bernardetii</name>
    <dbReference type="NCBI Taxonomy" id="2813823"/>
    <lineage>
        <taxon>Bacteria</taxon>
        <taxon>Pseudomonadati</taxon>
        <taxon>Bacteroidota</taxon>
        <taxon>Flavobacteriia</taxon>
        <taxon>Flavobacteriales</taxon>
        <taxon>Flavobacteriaceae</taxon>
        <taxon>Flavobacterium</taxon>
    </lineage>
</organism>
<accession>A0ABR7J1D6</accession>
<sequence>MEKENYKFEKTLFQDTLDKVPMDVIERQFIQEFLSKLPLEKLKRLIDLKLLNPADESLWDVSEEQDFQLSFLREMESALLKANIDL</sequence>
<protein>
    <submittedName>
        <fullName evidence="1">Uncharacterized protein</fullName>
    </submittedName>
</protein>